<gene>
    <name evidence="1" type="ORF">DFH08DRAFT_642821</name>
</gene>
<accession>A0AAD7EBR4</accession>
<sequence>FGPAIRFATEIYEAYNGVFRLCSIYSNRLAPSRDISQKFASMSWVKHILSGG</sequence>
<reference evidence="1" key="1">
    <citation type="submission" date="2023-03" db="EMBL/GenBank/DDBJ databases">
        <title>Massive genome expansion in bonnet fungi (Mycena s.s.) driven by repeated elements and novel gene families across ecological guilds.</title>
        <authorList>
            <consortium name="Lawrence Berkeley National Laboratory"/>
            <person name="Harder C.B."/>
            <person name="Miyauchi S."/>
            <person name="Viragh M."/>
            <person name="Kuo A."/>
            <person name="Thoen E."/>
            <person name="Andreopoulos B."/>
            <person name="Lu D."/>
            <person name="Skrede I."/>
            <person name="Drula E."/>
            <person name="Henrissat B."/>
            <person name="Morin E."/>
            <person name="Kohler A."/>
            <person name="Barry K."/>
            <person name="LaButti K."/>
            <person name="Morin E."/>
            <person name="Salamov A."/>
            <person name="Lipzen A."/>
            <person name="Mereny Z."/>
            <person name="Hegedus B."/>
            <person name="Baldrian P."/>
            <person name="Stursova M."/>
            <person name="Weitz H."/>
            <person name="Taylor A."/>
            <person name="Grigoriev I.V."/>
            <person name="Nagy L.G."/>
            <person name="Martin F."/>
            <person name="Kauserud H."/>
        </authorList>
    </citation>
    <scope>NUCLEOTIDE SEQUENCE</scope>
    <source>
        <strain evidence="1">CBHHK002</strain>
    </source>
</reference>
<feature type="non-terminal residue" evidence="1">
    <location>
        <position position="1"/>
    </location>
</feature>
<proteinExistence type="predicted"/>
<protein>
    <submittedName>
        <fullName evidence="1">Uncharacterized protein</fullName>
    </submittedName>
</protein>
<dbReference type="EMBL" id="JARIHO010000077">
    <property type="protein sequence ID" value="KAJ7310801.1"/>
    <property type="molecule type" value="Genomic_DNA"/>
</dbReference>
<feature type="non-terminal residue" evidence="1">
    <location>
        <position position="52"/>
    </location>
</feature>
<dbReference type="Proteomes" id="UP001218218">
    <property type="component" value="Unassembled WGS sequence"/>
</dbReference>
<evidence type="ECO:0000313" key="1">
    <source>
        <dbReference type="EMBL" id="KAJ7310801.1"/>
    </source>
</evidence>
<name>A0AAD7EBR4_9AGAR</name>
<evidence type="ECO:0000313" key="2">
    <source>
        <dbReference type="Proteomes" id="UP001218218"/>
    </source>
</evidence>
<comment type="caution">
    <text evidence="1">The sequence shown here is derived from an EMBL/GenBank/DDBJ whole genome shotgun (WGS) entry which is preliminary data.</text>
</comment>
<dbReference type="AlphaFoldDB" id="A0AAD7EBR4"/>
<organism evidence="1 2">
    <name type="scientific">Mycena albidolilacea</name>
    <dbReference type="NCBI Taxonomy" id="1033008"/>
    <lineage>
        <taxon>Eukaryota</taxon>
        <taxon>Fungi</taxon>
        <taxon>Dikarya</taxon>
        <taxon>Basidiomycota</taxon>
        <taxon>Agaricomycotina</taxon>
        <taxon>Agaricomycetes</taxon>
        <taxon>Agaricomycetidae</taxon>
        <taxon>Agaricales</taxon>
        <taxon>Marasmiineae</taxon>
        <taxon>Mycenaceae</taxon>
        <taxon>Mycena</taxon>
    </lineage>
</organism>
<keyword evidence="2" id="KW-1185">Reference proteome</keyword>